<keyword evidence="1" id="KW-0472">Membrane</keyword>
<dbReference type="InterPro" id="IPR000620">
    <property type="entry name" value="EamA_dom"/>
</dbReference>
<reference evidence="3 4" key="1">
    <citation type="journal article" date="2015" name="Nature">
        <title>rRNA introns, odd ribosomes, and small enigmatic genomes across a large radiation of phyla.</title>
        <authorList>
            <person name="Brown C.T."/>
            <person name="Hug L.A."/>
            <person name="Thomas B.C."/>
            <person name="Sharon I."/>
            <person name="Castelle C.J."/>
            <person name="Singh A."/>
            <person name="Wilkins M.J."/>
            <person name="Williams K.H."/>
            <person name="Banfield J.F."/>
        </authorList>
    </citation>
    <scope>NUCLEOTIDE SEQUENCE [LARGE SCALE GENOMIC DNA]</scope>
</reference>
<comment type="caution">
    <text evidence="3">The sequence shown here is derived from an EMBL/GenBank/DDBJ whole genome shotgun (WGS) entry which is preliminary data.</text>
</comment>
<evidence type="ECO:0000256" key="1">
    <source>
        <dbReference type="SAM" id="Phobius"/>
    </source>
</evidence>
<feature type="transmembrane region" description="Helical" evidence="1">
    <location>
        <begin position="117"/>
        <end position="135"/>
    </location>
</feature>
<evidence type="ECO:0000259" key="2">
    <source>
        <dbReference type="Pfam" id="PF00892"/>
    </source>
</evidence>
<dbReference type="SUPFAM" id="SSF103481">
    <property type="entry name" value="Multidrug resistance efflux transporter EmrE"/>
    <property type="match status" value="1"/>
</dbReference>
<feature type="transmembrane region" description="Helical" evidence="1">
    <location>
        <begin position="241"/>
        <end position="264"/>
    </location>
</feature>
<sequence length="298" mass="34171">MWWLIPAVSANFFWSITNVIDKYIVANRVKNPYIFMSWLWLLTIVFVLLIPFVNFYVPEAKLFFWLVAAGVICFLASFPYIKAMQMEEVTRINIWWNIMPIFSLVIAWLTIGQKLNLGQLLALFLLLTGAILGGIHIRRGGIAFSKAVWWLIFSCFLYTIYAVIFSFVSRLVPFVVALIWINIVGFTCALLLFLSKKFRNDFMMEWKTVDSKLFGTVLLVSMLEHVAQFFNVWALSVGLAALVYAMEGFQAIFVFVIAMVVSFFKPLLLKEEMDRGNLFLKLAGVLFMAGGVAVLNLW</sequence>
<evidence type="ECO:0000313" key="3">
    <source>
        <dbReference type="EMBL" id="KKQ39810.1"/>
    </source>
</evidence>
<feature type="transmembrane region" description="Helical" evidence="1">
    <location>
        <begin position="147"/>
        <end position="168"/>
    </location>
</feature>
<feature type="domain" description="EamA" evidence="2">
    <location>
        <begin position="1"/>
        <end position="132"/>
    </location>
</feature>
<dbReference type="GO" id="GO:0016020">
    <property type="term" value="C:membrane"/>
    <property type="evidence" value="ECO:0007669"/>
    <property type="project" value="InterPro"/>
</dbReference>
<dbReference type="EMBL" id="LBTN01000027">
    <property type="protein sequence ID" value="KKQ39810.1"/>
    <property type="molecule type" value="Genomic_DNA"/>
</dbReference>
<dbReference type="Pfam" id="PF00892">
    <property type="entry name" value="EamA"/>
    <property type="match status" value="1"/>
</dbReference>
<feature type="transmembrane region" description="Helical" evidence="1">
    <location>
        <begin position="213"/>
        <end position="235"/>
    </location>
</feature>
<keyword evidence="1" id="KW-0812">Transmembrane</keyword>
<evidence type="ECO:0000313" key="4">
    <source>
        <dbReference type="Proteomes" id="UP000034333"/>
    </source>
</evidence>
<dbReference type="AlphaFoldDB" id="A0A0G0HMN2"/>
<dbReference type="STRING" id="1619036.US58_C0027G0006"/>
<feature type="transmembrane region" description="Helical" evidence="1">
    <location>
        <begin position="93"/>
        <end position="111"/>
    </location>
</feature>
<accession>A0A0G0HMN2</accession>
<feature type="transmembrane region" description="Helical" evidence="1">
    <location>
        <begin position="63"/>
        <end position="81"/>
    </location>
</feature>
<dbReference type="Proteomes" id="UP000034333">
    <property type="component" value="Unassembled WGS sequence"/>
</dbReference>
<feature type="transmembrane region" description="Helical" evidence="1">
    <location>
        <begin position="276"/>
        <end position="297"/>
    </location>
</feature>
<name>A0A0G0HMN2_9BACT</name>
<proteinExistence type="predicted"/>
<feature type="transmembrane region" description="Helical" evidence="1">
    <location>
        <begin position="174"/>
        <end position="193"/>
    </location>
</feature>
<protein>
    <submittedName>
        <fullName evidence="3">Conserved hypothetical membrane protein, DUF6 family</fullName>
    </submittedName>
</protein>
<gene>
    <name evidence="3" type="ORF">US58_C0027G0006</name>
</gene>
<keyword evidence="1" id="KW-1133">Transmembrane helix</keyword>
<feature type="transmembrane region" description="Helical" evidence="1">
    <location>
        <begin position="38"/>
        <end position="57"/>
    </location>
</feature>
<organism evidence="3 4">
    <name type="scientific">Candidatus Magasanikbacteria bacterium GW2011_GWA2_37_8</name>
    <dbReference type="NCBI Taxonomy" id="1619036"/>
    <lineage>
        <taxon>Bacteria</taxon>
        <taxon>Candidatus Magasanikiibacteriota</taxon>
    </lineage>
</organism>
<dbReference type="InterPro" id="IPR037185">
    <property type="entry name" value="EmrE-like"/>
</dbReference>